<dbReference type="AlphaFoldDB" id="A0A5J9WLF3"/>
<keyword evidence="4" id="KW-1185">Reference proteome</keyword>
<feature type="compositionally biased region" description="Basic and acidic residues" evidence="2">
    <location>
        <begin position="45"/>
        <end position="58"/>
    </location>
</feature>
<evidence type="ECO:0000313" key="3">
    <source>
        <dbReference type="EMBL" id="TVU48707.1"/>
    </source>
</evidence>
<dbReference type="Gramene" id="TVU48707">
    <property type="protein sequence ID" value="TVU48707"/>
    <property type="gene ID" value="EJB05_08352"/>
</dbReference>
<feature type="coiled-coil region" evidence="1">
    <location>
        <begin position="115"/>
        <end position="163"/>
    </location>
</feature>
<accession>A0A5J9WLF3</accession>
<dbReference type="EMBL" id="RWGY01000004">
    <property type="protein sequence ID" value="TVU48707.1"/>
    <property type="molecule type" value="Genomic_DNA"/>
</dbReference>
<evidence type="ECO:0000256" key="2">
    <source>
        <dbReference type="SAM" id="MobiDB-lite"/>
    </source>
</evidence>
<dbReference type="Proteomes" id="UP000324897">
    <property type="component" value="Chromosome 5"/>
</dbReference>
<proteinExistence type="predicted"/>
<feature type="non-terminal residue" evidence="3">
    <location>
        <position position="1"/>
    </location>
</feature>
<evidence type="ECO:0000313" key="4">
    <source>
        <dbReference type="Proteomes" id="UP000324897"/>
    </source>
</evidence>
<comment type="caution">
    <text evidence="3">The sequence shown here is derived from an EMBL/GenBank/DDBJ whole genome shotgun (WGS) entry which is preliminary data.</text>
</comment>
<sequence length="178" mass="20389">MARLPRKTPTTPVAKSGLKQKHEGTTIKGDLPAGDLLEMQSSPFQKEKRVTMQQKSEEVESTGSQCYISVKKEMQRAAEVTGSDTFEGNQEPFDVDKSPSIKRFNRLLQEWATLEEELKEVAAAVESNCDEIERMNNHYHAGRRRMEKQTEAANARLKELLKLRHRRLESWTNCILKS</sequence>
<name>A0A5J9WLF3_9POAL</name>
<protein>
    <submittedName>
        <fullName evidence="3">Uncharacterized protein</fullName>
    </submittedName>
</protein>
<evidence type="ECO:0000256" key="1">
    <source>
        <dbReference type="SAM" id="Coils"/>
    </source>
</evidence>
<keyword evidence="1" id="KW-0175">Coiled coil</keyword>
<organism evidence="3 4">
    <name type="scientific">Eragrostis curvula</name>
    <name type="common">weeping love grass</name>
    <dbReference type="NCBI Taxonomy" id="38414"/>
    <lineage>
        <taxon>Eukaryota</taxon>
        <taxon>Viridiplantae</taxon>
        <taxon>Streptophyta</taxon>
        <taxon>Embryophyta</taxon>
        <taxon>Tracheophyta</taxon>
        <taxon>Spermatophyta</taxon>
        <taxon>Magnoliopsida</taxon>
        <taxon>Liliopsida</taxon>
        <taxon>Poales</taxon>
        <taxon>Poaceae</taxon>
        <taxon>PACMAD clade</taxon>
        <taxon>Chloridoideae</taxon>
        <taxon>Eragrostideae</taxon>
        <taxon>Eragrostidinae</taxon>
        <taxon>Eragrostis</taxon>
    </lineage>
</organism>
<reference evidence="3 4" key="1">
    <citation type="journal article" date="2019" name="Sci. Rep.">
        <title>A high-quality genome of Eragrostis curvula grass provides insights into Poaceae evolution and supports new strategies to enhance forage quality.</title>
        <authorList>
            <person name="Carballo J."/>
            <person name="Santos B.A.C.M."/>
            <person name="Zappacosta D."/>
            <person name="Garbus I."/>
            <person name="Selva J.P."/>
            <person name="Gallo C.A."/>
            <person name="Diaz A."/>
            <person name="Albertini E."/>
            <person name="Caccamo M."/>
            <person name="Echenique V."/>
        </authorList>
    </citation>
    <scope>NUCLEOTIDE SEQUENCE [LARGE SCALE GENOMIC DNA]</scope>
    <source>
        <strain evidence="4">cv. Victoria</strain>
        <tissue evidence="3">Leaf</tissue>
    </source>
</reference>
<gene>
    <name evidence="3" type="ORF">EJB05_08352</name>
</gene>
<feature type="region of interest" description="Disordered" evidence="2">
    <location>
        <begin position="1"/>
        <end position="63"/>
    </location>
</feature>